<accession>A0ABW4Y8F0</accession>
<dbReference type="Pfam" id="PF13406">
    <property type="entry name" value="SLT_2"/>
    <property type="match status" value="1"/>
</dbReference>
<dbReference type="Gene3D" id="1.10.8.350">
    <property type="entry name" value="Bacterial muramidase"/>
    <property type="match status" value="1"/>
</dbReference>
<proteinExistence type="predicted"/>
<dbReference type="SUPFAM" id="SSF53955">
    <property type="entry name" value="Lysozyme-like"/>
    <property type="match status" value="1"/>
</dbReference>
<dbReference type="PANTHER" id="PTHR30163:SF9">
    <property type="entry name" value="MEMBRANE-BOUND LYTIC MUREIN TRANSGLYCOSYLASE B"/>
    <property type="match status" value="1"/>
</dbReference>
<reference evidence="4" key="1">
    <citation type="journal article" date="2019" name="Int. J. Syst. Evol. Microbiol.">
        <title>The Global Catalogue of Microorganisms (GCM) 10K type strain sequencing project: providing services to taxonomists for standard genome sequencing and annotation.</title>
        <authorList>
            <consortium name="The Broad Institute Genomics Platform"/>
            <consortium name="The Broad Institute Genome Sequencing Center for Infectious Disease"/>
            <person name="Wu L."/>
            <person name="Ma J."/>
        </authorList>
    </citation>
    <scope>NUCLEOTIDE SEQUENCE [LARGE SCALE GENOMIC DNA]</scope>
    <source>
        <strain evidence="4">KACC 12597</strain>
    </source>
</reference>
<dbReference type="Proteomes" id="UP001597337">
    <property type="component" value="Unassembled WGS sequence"/>
</dbReference>
<sequence>MTPLCKTVAGMALAAGFSIAASAEPPDDTYRTGIERFVADMGGVQGFDAETLRGLLSRASYRQSIIDAIQRPYEAKPWRDYRKIFLTPERIRGGVRFWSENAATLERAEATFGVKQEIIVAIIGVETNYGANVGTYPVLDALSTLGFAYPPRADFFRGELDEFLRLTREEGIDPTRAVGSYAGAMGKPQFIASSYRAYAVDFDGDGRRDLWNSDADVIGSVANYFNRHGWRSDEAVAYRTRAPQDPPQTLAIAEKTPLAPNLTAGALSDAGFEWGTPLPAETPLTLLRLDGDALNGGDGDEYWIGLTNFYVITRYNHSNLYAMAVHQLSESIRARHLAGS</sequence>
<evidence type="ECO:0000256" key="1">
    <source>
        <dbReference type="SAM" id="SignalP"/>
    </source>
</evidence>
<dbReference type="InterPro" id="IPR031304">
    <property type="entry name" value="SLT_2"/>
</dbReference>
<name>A0ABW4Y8F0_9GAMM</name>
<dbReference type="RefSeq" id="WP_386026568.1">
    <property type="nucleotide sequence ID" value="NZ_JBHUHX010000024.1"/>
</dbReference>
<feature type="signal peptide" evidence="1">
    <location>
        <begin position="1"/>
        <end position="23"/>
    </location>
</feature>
<comment type="caution">
    <text evidence="3">The sequence shown here is derived from an EMBL/GenBank/DDBJ whole genome shotgun (WGS) entry which is preliminary data.</text>
</comment>
<dbReference type="NCBIfam" id="TIGR02282">
    <property type="entry name" value="MltB"/>
    <property type="match status" value="1"/>
</dbReference>
<dbReference type="InterPro" id="IPR023346">
    <property type="entry name" value="Lysozyme-like_dom_sf"/>
</dbReference>
<keyword evidence="1" id="KW-0732">Signal</keyword>
<gene>
    <name evidence="3" type="primary">mltB</name>
    <name evidence="3" type="ORF">ACFSJC_10955</name>
</gene>
<organism evidence="3 4">
    <name type="scientific">Thiorhodococcus fuscus</name>
    <dbReference type="NCBI Taxonomy" id="527200"/>
    <lineage>
        <taxon>Bacteria</taxon>
        <taxon>Pseudomonadati</taxon>
        <taxon>Pseudomonadota</taxon>
        <taxon>Gammaproteobacteria</taxon>
        <taxon>Chromatiales</taxon>
        <taxon>Chromatiaceae</taxon>
        <taxon>Thiorhodococcus</taxon>
    </lineage>
</organism>
<dbReference type="Gene3D" id="1.10.530.10">
    <property type="match status" value="1"/>
</dbReference>
<protein>
    <submittedName>
        <fullName evidence="3">Lytic murein transglycosylase B</fullName>
    </submittedName>
</protein>
<dbReference type="EMBL" id="JBHUHX010000024">
    <property type="protein sequence ID" value="MFD2112359.1"/>
    <property type="molecule type" value="Genomic_DNA"/>
</dbReference>
<evidence type="ECO:0000313" key="4">
    <source>
        <dbReference type="Proteomes" id="UP001597337"/>
    </source>
</evidence>
<feature type="chain" id="PRO_5047266362" evidence="1">
    <location>
        <begin position="24"/>
        <end position="340"/>
    </location>
</feature>
<evidence type="ECO:0000313" key="3">
    <source>
        <dbReference type="EMBL" id="MFD2112359.1"/>
    </source>
</evidence>
<dbReference type="CDD" id="cd13399">
    <property type="entry name" value="Slt35-like"/>
    <property type="match status" value="1"/>
</dbReference>
<evidence type="ECO:0000259" key="2">
    <source>
        <dbReference type="Pfam" id="PF13406"/>
    </source>
</evidence>
<feature type="domain" description="Transglycosylase SLT" evidence="2">
    <location>
        <begin position="34"/>
        <end position="330"/>
    </location>
</feature>
<dbReference type="PANTHER" id="PTHR30163">
    <property type="entry name" value="MEMBRANE-BOUND LYTIC MUREIN TRANSGLYCOSYLASE B"/>
    <property type="match status" value="1"/>
</dbReference>
<dbReference type="InterPro" id="IPR043426">
    <property type="entry name" value="MltB-like"/>
</dbReference>
<keyword evidence="4" id="KW-1185">Reference proteome</keyword>
<dbReference type="InterPro" id="IPR011757">
    <property type="entry name" value="Lytic_transglycosylase_MltB"/>
</dbReference>